<dbReference type="PANTHER" id="PTHR24365:SF530">
    <property type="entry name" value="MSTPROX-RELATED"/>
    <property type="match status" value="1"/>
</dbReference>
<evidence type="ECO:0000256" key="8">
    <source>
        <dbReference type="ARBA" id="ARBA00023136"/>
    </source>
</evidence>
<dbReference type="InterPro" id="IPR001611">
    <property type="entry name" value="Leu-rich_rpt"/>
</dbReference>
<accession>A0AAV4X7U9</accession>
<dbReference type="InterPro" id="IPR035897">
    <property type="entry name" value="Toll_tir_struct_dom_sf"/>
</dbReference>
<keyword evidence="3" id="KW-0433">Leucine-rich repeat</keyword>
<evidence type="ECO:0000256" key="2">
    <source>
        <dbReference type="ARBA" id="ARBA00009634"/>
    </source>
</evidence>
<comment type="subcellular location">
    <subcellularLocation>
        <location evidence="1">Membrane</location>
        <topology evidence="1">Single-pass type I membrane protein</topology>
    </subcellularLocation>
</comment>
<dbReference type="Gene3D" id="3.40.50.10140">
    <property type="entry name" value="Toll/interleukin-1 receptor homology (TIR) domain"/>
    <property type="match status" value="1"/>
</dbReference>
<dbReference type="SUPFAM" id="SSF52200">
    <property type="entry name" value="Toll/Interleukin receptor TIR domain"/>
    <property type="match status" value="1"/>
</dbReference>
<dbReference type="AlphaFoldDB" id="A0AAV4X7U9"/>
<dbReference type="Gene3D" id="3.80.10.10">
    <property type="entry name" value="Ribonuclease Inhibitor"/>
    <property type="match status" value="2"/>
</dbReference>
<feature type="signal peptide" evidence="12">
    <location>
        <begin position="1"/>
        <end position="16"/>
    </location>
</feature>
<evidence type="ECO:0000256" key="10">
    <source>
        <dbReference type="ARBA" id="ARBA00023180"/>
    </source>
</evidence>
<keyword evidence="8 11" id="KW-0472">Membrane</keyword>
<dbReference type="GO" id="GO:0005886">
    <property type="term" value="C:plasma membrane"/>
    <property type="evidence" value="ECO:0007669"/>
    <property type="project" value="TreeGrafter"/>
</dbReference>
<dbReference type="GO" id="GO:0004888">
    <property type="term" value="F:transmembrane signaling receptor activity"/>
    <property type="evidence" value="ECO:0007669"/>
    <property type="project" value="InterPro"/>
</dbReference>
<evidence type="ECO:0000256" key="9">
    <source>
        <dbReference type="ARBA" id="ARBA00023170"/>
    </source>
</evidence>
<evidence type="ECO:0000256" key="5">
    <source>
        <dbReference type="ARBA" id="ARBA00022729"/>
    </source>
</evidence>
<comment type="caution">
    <text evidence="14">The sequence shown here is derived from an EMBL/GenBank/DDBJ whole genome shotgun (WGS) entry which is preliminary data.</text>
</comment>
<keyword evidence="5 12" id="KW-0732">Signal</keyword>
<evidence type="ECO:0000313" key="15">
    <source>
        <dbReference type="Proteomes" id="UP001054837"/>
    </source>
</evidence>
<dbReference type="InterPro" id="IPR032675">
    <property type="entry name" value="LRR_dom_sf"/>
</dbReference>
<dbReference type="GO" id="GO:0002224">
    <property type="term" value="P:toll-like receptor signaling pathway"/>
    <property type="evidence" value="ECO:0007669"/>
    <property type="project" value="InterPro"/>
</dbReference>
<evidence type="ECO:0000256" key="12">
    <source>
        <dbReference type="SAM" id="SignalP"/>
    </source>
</evidence>
<evidence type="ECO:0000313" key="14">
    <source>
        <dbReference type="EMBL" id="GIY89883.1"/>
    </source>
</evidence>
<feature type="transmembrane region" description="Helical" evidence="11">
    <location>
        <begin position="617"/>
        <end position="638"/>
    </location>
</feature>
<dbReference type="InterPro" id="IPR000157">
    <property type="entry name" value="TIR_dom"/>
</dbReference>
<sequence>MLKIFCSCIYLTCILATNIREIVYQNFTTEDYHSDELEGCRLQNNSEIVGLVAFCIQYQSNQTSYLFPRTVTQLQLYQVYNLPPNVPLAPNLEQLLILEIVSCKLQKITSYMFEGFQNLTRISLKFNYIGKLPSDAFKHNLLLETIDLSENYIFSISGIAPSLRSLKLLKNLDLSKNRAINRISDHDFEPLQYTSLEVLDLSDCELSRIDRNAFQWLRYLVSLNVARTRLGDVALQNLSYSLSKESLMFFSISELKNISYFPKEFFSWLTDSRIEYINLSKNRFSFSFFQDYSPFKILNVDYCDIMLLPFEVISEMPFLEVLKMKHHFVTQINQQFKKVKTLKTLDMSEFATVIDGITVTIVDFAFENLKELELLDLSLLPLRNGIQRNTFSGLSNLKKLGLQKCYIYHIEDYSFETLNNLELLDLSNNIIEELSNYTFYGLRSVELIRLRQNRLAFLNDSYAFKYTPKLKYLNIENNKILHFPSGMFLNMKHLSHIMARNNYIQPWTEPILPQNQTVVLFELHRNKISYFTKTMLKELSNVKYAILPENPLNCSHCSTKDLKDWLKSTNTTFLRFANDNRTFLCHEPPEIIGILVEEADLNFLNSYCIPKVLDVAKIVYCTLGPLLVFGTVLVLVWYRFKWNIKYLLFLARSRTRTFKERVICDRYAFDAFISYCNKDLPWVRNHLLPAIENDEDRIACCIPDRNFIAGNCALNTTAAAISQSRTTVLVVSNEYLKNDDGFETAVAEHKLFEETRNGLILILLEPIHKDRITKHLQYVIRTRTCIQWTQNATGQKLFWKRLRLAIMHPENKSSIFSHIT</sequence>
<proteinExistence type="inferred from homology"/>
<dbReference type="SUPFAM" id="SSF52058">
    <property type="entry name" value="L domain-like"/>
    <property type="match status" value="2"/>
</dbReference>
<evidence type="ECO:0000256" key="11">
    <source>
        <dbReference type="SAM" id="Phobius"/>
    </source>
</evidence>
<gene>
    <name evidence="14" type="primary">Tlr8</name>
    <name evidence="14" type="ORF">CDAR_405801</name>
</gene>
<evidence type="ECO:0000256" key="4">
    <source>
        <dbReference type="ARBA" id="ARBA00022692"/>
    </source>
</evidence>
<dbReference type="Proteomes" id="UP001054837">
    <property type="component" value="Unassembled WGS sequence"/>
</dbReference>
<dbReference type="PROSITE" id="PS50104">
    <property type="entry name" value="TIR"/>
    <property type="match status" value="1"/>
</dbReference>
<feature type="domain" description="TIR" evidence="13">
    <location>
        <begin position="667"/>
        <end position="806"/>
    </location>
</feature>
<dbReference type="PIRSF" id="PIRSF037595">
    <property type="entry name" value="Toll-like_receptor"/>
    <property type="match status" value="1"/>
</dbReference>
<evidence type="ECO:0000256" key="3">
    <source>
        <dbReference type="ARBA" id="ARBA00022614"/>
    </source>
</evidence>
<protein>
    <submittedName>
        <fullName evidence="14">Toll-like receptor 8</fullName>
    </submittedName>
</protein>
<dbReference type="EMBL" id="BPLQ01015702">
    <property type="protein sequence ID" value="GIY89883.1"/>
    <property type="molecule type" value="Genomic_DNA"/>
</dbReference>
<keyword evidence="7 11" id="KW-1133">Transmembrane helix</keyword>
<keyword evidence="6" id="KW-0677">Repeat</keyword>
<dbReference type="Pfam" id="PF01582">
    <property type="entry name" value="TIR"/>
    <property type="match status" value="1"/>
</dbReference>
<comment type="similarity">
    <text evidence="2">Belongs to the Toll-like receptor family.</text>
</comment>
<evidence type="ECO:0000256" key="1">
    <source>
        <dbReference type="ARBA" id="ARBA00004479"/>
    </source>
</evidence>
<dbReference type="Pfam" id="PF13855">
    <property type="entry name" value="LRR_8"/>
    <property type="match status" value="3"/>
</dbReference>
<dbReference type="InterPro" id="IPR003591">
    <property type="entry name" value="Leu-rich_rpt_typical-subtyp"/>
</dbReference>
<dbReference type="InterPro" id="IPR017241">
    <property type="entry name" value="Toll-like_receptor"/>
</dbReference>
<dbReference type="SMART" id="SM00369">
    <property type="entry name" value="LRR_TYP"/>
    <property type="match status" value="8"/>
</dbReference>
<evidence type="ECO:0000256" key="6">
    <source>
        <dbReference type="ARBA" id="ARBA00022737"/>
    </source>
</evidence>
<evidence type="ECO:0000256" key="7">
    <source>
        <dbReference type="ARBA" id="ARBA00022989"/>
    </source>
</evidence>
<dbReference type="SMART" id="SM00255">
    <property type="entry name" value="TIR"/>
    <property type="match status" value="1"/>
</dbReference>
<dbReference type="PANTHER" id="PTHR24365">
    <property type="entry name" value="TOLL-LIKE RECEPTOR"/>
    <property type="match status" value="1"/>
</dbReference>
<dbReference type="GO" id="GO:0006955">
    <property type="term" value="P:immune response"/>
    <property type="evidence" value="ECO:0007669"/>
    <property type="project" value="InterPro"/>
</dbReference>
<evidence type="ECO:0000259" key="13">
    <source>
        <dbReference type="PROSITE" id="PS50104"/>
    </source>
</evidence>
<name>A0AAV4X7U9_9ARAC</name>
<keyword evidence="9 14" id="KW-0675">Receptor</keyword>
<keyword evidence="4 11" id="KW-0812">Transmembrane</keyword>
<dbReference type="PROSITE" id="PS51450">
    <property type="entry name" value="LRR"/>
    <property type="match status" value="3"/>
</dbReference>
<organism evidence="14 15">
    <name type="scientific">Caerostris darwini</name>
    <dbReference type="NCBI Taxonomy" id="1538125"/>
    <lineage>
        <taxon>Eukaryota</taxon>
        <taxon>Metazoa</taxon>
        <taxon>Ecdysozoa</taxon>
        <taxon>Arthropoda</taxon>
        <taxon>Chelicerata</taxon>
        <taxon>Arachnida</taxon>
        <taxon>Araneae</taxon>
        <taxon>Araneomorphae</taxon>
        <taxon>Entelegynae</taxon>
        <taxon>Araneoidea</taxon>
        <taxon>Araneidae</taxon>
        <taxon>Caerostris</taxon>
    </lineage>
</organism>
<feature type="chain" id="PRO_5043898881" evidence="12">
    <location>
        <begin position="17"/>
        <end position="820"/>
    </location>
</feature>
<reference evidence="14 15" key="1">
    <citation type="submission" date="2021-06" db="EMBL/GenBank/DDBJ databases">
        <title>Caerostris darwini draft genome.</title>
        <authorList>
            <person name="Kono N."/>
            <person name="Arakawa K."/>
        </authorList>
    </citation>
    <scope>NUCLEOTIDE SEQUENCE [LARGE SCALE GENOMIC DNA]</scope>
</reference>
<keyword evidence="15" id="KW-1185">Reference proteome</keyword>
<keyword evidence="10" id="KW-0325">Glycoprotein</keyword>